<evidence type="ECO:0000259" key="7">
    <source>
        <dbReference type="Pfam" id="PF02769"/>
    </source>
</evidence>
<dbReference type="Pfam" id="PF00551">
    <property type="entry name" value="Formyl_trans_N"/>
    <property type="match status" value="2"/>
</dbReference>
<evidence type="ECO:0000256" key="2">
    <source>
        <dbReference type="ARBA" id="ARBA00013047"/>
    </source>
</evidence>
<dbReference type="InterPro" id="IPR002376">
    <property type="entry name" value="Formyl_transf_N"/>
</dbReference>
<evidence type="ECO:0000313" key="9">
    <source>
        <dbReference type="WBParaSite" id="ACAC_0001369301-mRNA-1"/>
    </source>
</evidence>
<dbReference type="InterPro" id="IPR010918">
    <property type="entry name" value="PurM-like_C_dom"/>
</dbReference>
<dbReference type="GO" id="GO:0005524">
    <property type="term" value="F:ATP binding"/>
    <property type="evidence" value="ECO:0007669"/>
    <property type="project" value="UniProtKB-KW"/>
</dbReference>
<dbReference type="GO" id="GO:0004637">
    <property type="term" value="F:phosphoribosylamine-glycine ligase activity"/>
    <property type="evidence" value="ECO:0007669"/>
    <property type="project" value="TreeGrafter"/>
</dbReference>
<dbReference type="InterPro" id="IPR036477">
    <property type="entry name" value="Formyl_transf_N_sf"/>
</dbReference>
<keyword evidence="5" id="KW-0067">ATP-binding</keyword>
<proteinExistence type="predicted"/>
<comment type="pathway">
    <text evidence="1">Purine metabolism; IMP biosynthesis via de novo pathway; 5-amino-1-(5-phospho-D-ribosyl)imidazole from N(2)-formyl-N(1)-(5-phospho-D-ribosyl)glycinamide: step 2/2.</text>
</comment>
<feature type="domain" description="Formyl transferase N-terminal" evidence="6">
    <location>
        <begin position="273"/>
        <end position="337"/>
    </location>
</feature>
<dbReference type="AlphaFoldDB" id="A0A0K0DPK4"/>
<evidence type="ECO:0000256" key="1">
    <source>
        <dbReference type="ARBA" id="ARBA00004686"/>
    </source>
</evidence>
<dbReference type="PANTHER" id="PTHR10520">
    <property type="entry name" value="TRIFUNCTIONAL PURINE BIOSYNTHETIC PROTEIN ADENOSINE-3-RELATED"/>
    <property type="match status" value="1"/>
</dbReference>
<keyword evidence="4" id="KW-0547">Nucleotide-binding</keyword>
<dbReference type="Proteomes" id="UP000035642">
    <property type="component" value="Unassembled WGS sequence"/>
</dbReference>
<dbReference type="GO" id="GO:0046084">
    <property type="term" value="P:adenine biosynthetic process"/>
    <property type="evidence" value="ECO:0007669"/>
    <property type="project" value="TreeGrafter"/>
</dbReference>
<dbReference type="Gene3D" id="3.40.50.170">
    <property type="entry name" value="Formyl transferase, N-terminal domain"/>
    <property type="match status" value="2"/>
</dbReference>
<name>A0A0K0DPK4_ANGCA</name>
<dbReference type="GO" id="GO:0006189">
    <property type="term" value="P:'de novo' IMP biosynthetic process"/>
    <property type="evidence" value="ECO:0007669"/>
    <property type="project" value="InterPro"/>
</dbReference>
<feature type="domain" description="Formyl transferase N-terminal" evidence="6">
    <location>
        <begin position="176"/>
        <end position="239"/>
    </location>
</feature>
<dbReference type="PROSITE" id="PS00373">
    <property type="entry name" value="GART"/>
    <property type="match status" value="1"/>
</dbReference>
<evidence type="ECO:0000256" key="3">
    <source>
        <dbReference type="ARBA" id="ARBA00022598"/>
    </source>
</evidence>
<evidence type="ECO:0000256" key="4">
    <source>
        <dbReference type="ARBA" id="ARBA00022741"/>
    </source>
</evidence>
<dbReference type="InterPro" id="IPR004733">
    <property type="entry name" value="PurM_cligase"/>
</dbReference>
<reference evidence="8" key="1">
    <citation type="submission" date="2012-09" db="EMBL/GenBank/DDBJ databases">
        <authorList>
            <person name="Martin A.A."/>
        </authorList>
    </citation>
    <scope>NUCLEOTIDE SEQUENCE</scope>
</reference>
<reference evidence="9" key="2">
    <citation type="submission" date="2017-02" db="UniProtKB">
        <authorList>
            <consortium name="WormBaseParasite"/>
        </authorList>
    </citation>
    <scope>IDENTIFICATION</scope>
</reference>
<dbReference type="InterPro" id="IPR001555">
    <property type="entry name" value="GART_AS"/>
</dbReference>
<sequence length="349" mass="37658">MKERFAIKGKLSILAVLLPQSVPFFCFGEVLLTPTRLYVRSLLPLLKEGFVKGCAHITGGGVEENAVRMLDPTASLALKVDATSWKKPAIFDWLAAMGPVTASTMMRTFNCGIGFVLVVAASDVSAVEQRLIDASETPVRIGSVVKKQGDSLISFTNMEAAFSPSRFAPGPKSTIKVGILISGTGSNMEKLIESSRKPGSYCEVVVVISNKEGVKGLEIANAMGVETIVIPHTQVREEGDSKITEAEFKRFKHSISQVVLKTVHIVKDIKFIAGAHAVRDALKFGAKVTGCTIHYVDEQVDHGSIIAQGAVPIEDEDDEASLHAKIRIIEHKLYPEAMQRVAKIAICSG</sequence>
<accession>A0A0K0DPK4</accession>
<dbReference type="STRING" id="6313.A0A0K0DPK4"/>
<evidence type="ECO:0000259" key="6">
    <source>
        <dbReference type="Pfam" id="PF00551"/>
    </source>
</evidence>
<dbReference type="InterPro" id="IPR036676">
    <property type="entry name" value="PurM-like_C_sf"/>
</dbReference>
<dbReference type="SUPFAM" id="SSF56042">
    <property type="entry name" value="PurM C-terminal domain-like"/>
    <property type="match status" value="1"/>
</dbReference>
<protein>
    <recommendedName>
        <fullName evidence="2">phosphoribosylformylglycinamidine cyclo-ligase</fullName>
        <ecNumber evidence="2">6.3.3.1</ecNumber>
    </recommendedName>
</protein>
<evidence type="ECO:0000313" key="8">
    <source>
        <dbReference type="Proteomes" id="UP000035642"/>
    </source>
</evidence>
<dbReference type="Gene3D" id="3.90.650.10">
    <property type="entry name" value="PurM-like C-terminal domain"/>
    <property type="match status" value="1"/>
</dbReference>
<dbReference type="SUPFAM" id="SSF53328">
    <property type="entry name" value="Formyltransferase"/>
    <property type="match status" value="1"/>
</dbReference>
<dbReference type="PANTHER" id="PTHR10520:SF12">
    <property type="entry name" value="TRIFUNCTIONAL PURINE BIOSYNTHETIC PROTEIN ADENOSINE-3"/>
    <property type="match status" value="1"/>
</dbReference>
<organism evidence="8 9">
    <name type="scientific">Angiostrongylus cantonensis</name>
    <name type="common">Rat lungworm</name>
    <dbReference type="NCBI Taxonomy" id="6313"/>
    <lineage>
        <taxon>Eukaryota</taxon>
        <taxon>Metazoa</taxon>
        <taxon>Ecdysozoa</taxon>
        <taxon>Nematoda</taxon>
        <taxon>Chromadorea</taxon>
        <taxon>Rhabditida</taxon>
        <taxon>Rhabditina</taxon>
        <taxon>Rhabditomorpha</taxon>
        <taxon>Strongyloidea</taxon>
        <taxon>Metastrongylidae</taxon>
        <taxon>Angiostrongylus</taxon>
    </lineage>
</organism>
<dbReference type="GO" id="GO:0004641">
    <property type="term" value="F:phosphoribosylformylglycinamidine cyclo-ligase activity"/>
    <property type="evidence" value="ECO:0007669"/>
    <property type="project" value="UniProtKB-EC"/>
</dbReference>
<dbReference type="Pfam" id="PF02769">
    <property type="entry name" value="AIRS_C"/>
    <property type="match status" value="1"/>
</dbReference>
<evidence type="ECO:0000256" key="5">
    <source>
        <dbReference type="ARBA" id="ARBA00022840"/>
    </source>
</evidence>
<feature type="domain" description="PurM-like C-terminal" evidence="7">
    <location>
        <begin position="28"/>
        <end position="152"/>
    </location>
</feature>
<dbReference type="WBParaSite" id="ACAC_0001369301-mRNA-1">
    <property type="protein sequence ID" value="ACAC_0001369301-mRNA-1"/>
    <property type="gene ID" value="ACAC_0001369301"/>
</dbReference>
<dbReference type="GO" id="GO:0005829">
    <property type="term" value="C:cytosol"/>
    <property type="evidence" value="ECO:0007669"/>
    <property type="project" value="TreeGrafter"/>
</dbReference>
<keyword evidence="8" id="KW-1185">Reference proteome</keyword>
<keyword evidence="3" id="KW-0436">Ligase</keyword>
<dbReference type="EC" id="6.3.3.1" evidence="2"/>